<evidence type="ECO:0000256" key="2">
    <source>
        <dbReference type="ARBA" id="ARBA00022670"/>
    </source>
</evidence>
<dbReference type="Pfam" id="PF05649">
    <property type="entry name" value="Peptidase_M13_N"/>
    <property type="match status" value="1"/>
</dbReference>
<evidence type="ECO:0000256" key="3">
    <source>
        <dbReference type="ARBA" id="ARBA00022723"/>
    </source>
</evidence>
<feature type="domain" description="Peptidase M13 C-terminal" evidence="7">
    <location>
        <begin position="540"/>
        <end position="741"/>
    </location>
</feature>
<dbReference type="InterPro" id="IPR024079">
    <property type="entry name" value="MetalloPept_cat_dom_sf"/>
</dbReference>
<dbReference type="SUPFAM" id="SSF55486">
    <property type="entry name" value="Metalloproteases ('zincins'), catalytic domain"/>
    <property type="match status" value="1"/>
</dbReference>
<keyword evidence="3" id="KW-0479">Metal-binding</keyword>
<keyword evidence="6" id="KW-0482">Metalloprotease</keyword>
<dbReference type="GO" id="GO:0046872">
    <property type="term" value="F:metal ion binding"/>
    <property type="evidence" value="ECO:0007669"/>
    <property type="project" value="UniProtKB-KW"/>
</dbReference>
<keyword evidence="2" id="KW-0645">Protease</keyword>
<dbReference type="Gene3D" id="1.10.1380.10">
    <property type="entry name" value="Neutral endopeptidase , domain2"/>
    <property type="match status" value="1"/>
</dbReference>
<dbReference type="GO" id="GO:0004222">
    <property type="term" value="F:metalloendopeptidase activity"/>
    <property type="evidence" value="ECO:0007669"/>
    <property type="project" value="InterPro"/>
</dbReference>
<dbReference type="AlphaFoldDB" id="A0A6C0ET08"/>
<dbReference type="PANTHER" id="PTHR11733">
    <property type="entry name" value="ZINC METALLOPROTEASE FAMILY M13 NEPRILYSIN-RELATED"/>
    <property type="match status" value="1"/>
</dbReference>
<evidence type="ECO:0000313" key="9">
    <source>
        <dbReference type="EMBL" id="QHT31420.1"/>
    </source>
</evidence>
<evidence type="ECO:0008006" key="10">
    <source>
        <dbReference type="Google" id="ProtNLM"/>
    </source>
</evidence>
<dbReference type="CDD" id="cd08662">
    <property type="entry name" value="M13"/>
    <property type="match status" value="1"/>
</dbReference>
<comment type="cofactor">
    <cofactor evidence="1">
        <name>Zn(2+)</name>
        <dbReference type="ChEBI" id="CHEBI:29105"/>
    </cofactor>
</comment>
<dbReference type="InterPro" id="IPR042089">
    <property type="entry name" value="Peptidase_M13_dom_2"/>
</dbReference>
<protein>
    <recommendedName>
        <fullName evidence="10">Peptidase M13 C-terminal domain-containing protein</fullName>
    </recommendedName>
</protein>
<dbReference type="InterPro" id="IPR008753">
    <property type="entry name" value="Peptidase_M13_N"/>
</dbReference>
<dbReference type="PROSITE" id="PS51885">
    <property type="entry name" value="NEPRILYSIN"/>
    <property type="match status" value="1"/>
</dbReference>
<reference evidence="9" key="1">
    <citation type="journal article" date="2020" name="Nature">
        <title>Giant virus diversity and host interactions through global metagenomics.</title>
        <authorList>
            <person name="Schulz F."/>
            <person name="Roux S."/>
            <person name="Paez-Espino D."/>
            <person name="Jungbluth S."/>
            <person name="Walsh D.A."/>
            <person name="Denef V.J."/>
            <person name="McMahon K.D."/>
            <person name="Konstantinidis K.T."/>
            <person name="Eloe-Fadrosh E.A."/>
            <person name="Kyrpides N.C."/>
            <person name="Woyke T."/>
        </authorList>
    </citation>
    <scope>NUCLEOTIDE SEQUENCE</scope>
    <source>
        <strain evidence="9">GVMAG-M-3300009155-2</strain>
    </source>
</reference>
<evidence type="ECO:0000259" key="8">
    <source>
        <dbReference type="Pfam" id="PF05649"/>
    </source>
</evidence>
<dbReference type="InterPro" id="IPR000718">
    <property type="entry name" value="Peptidase_M13"/>
</dbReference>
<evidence type="ECO:0000256" key="5">
    <source>
        <dbReference type="ARBA" id="ARBA00022833"/>
    </source>
</evidence>
<dbReference type="PRINTS" id="PR00786">
    <property type="entry name" value="NEPRILYSIN"/>
</dbReference>
<dbReference type="GO" id="GO:0005886">
    <property type="term" value="C:plasma membrane"/>
    <property type="evidence" value="ECO:0007669"/>
    <property type="project" value="TreeGrafter"/>
</dbReference>
<proteinExistence type="predicted"/>
<feature type="domain" description="Peptidase M13 N-terminal" evidence="8">
    <location>
        <begin position="90"/>
        <end position="477"/>
    </location>
</feature>
<dbReference type="EMBL" id="MN738919">
    <property type="protein sequence ID" value="QHT31420.1"/>
    <property type="molecule type" value="Genomic_DNA"/>
</dbReference>
<keyword evidence="5" id="KW-0862">Zinc</keyword>
<accession>A0A6C0ET08</accession>
<evidence type="ECO:0000259" key="7">
    <source>
        <dbReference type="Pfam" id="PF01431"/>
    </source>
</evidence>
<evidence type="ECO:0000256" key="6">
    <source>
        <dbReference type="ARBA" id="ARBA00023049"/>
    </source>
</evidence>
<dbReference type="GO" id="GO:0016485">
    <property type="term" value="P:protein processing"/>
    <property type="evidence" value="ECO:0007669"/>
    <property type="project" value="TreeGrafter"/>
</dbReference>
<dbReference type="PANTHER" id="PTHR11733:SF241">
    <property type="entry name" value="GH26575P-RELATED"/>
    <property type="match status" value="1"/>
</dbReference>
<dbReference type="Gene3D" id="3.40.390.10">
    <property type="entry name" value="Collagenase (Catalytic Domain)"/>
    <property type="match status" value="1"/>
</dbReference>
<keyword evidence="4" id="KW-0378">Hydrolase</keyword>
<evidence type="ECO:0000256" key="4">
    <source>
        <dbReference type="ARBA" id="ARBA00022801"/>
    </source>
</evidence>
<sequence>MGIYTLKKIIKIKKLKNKSIKNREKKFDILSDKQKELVCKNYSNTYNTFEDKIEKTLKENNIDTSSKNFNLDKEILSDLKKAVSPSNILPENDFYSYINDRWLQKFQLEKSQKYIVQVDDFRLVQDKVYNELLDIVKHYISDPKTKHTKKAKCIKNFYESHLITSTQEQSKIYSNTILNKIDELRKDNANLWKMLGFTNLNEIVSWGSPFVWSLNPDDKNPKIYRCYIEPNQVSLIDINIYFDDGSDLQYKKMYKTRYLKYLKELFNNVFGENNDFNVEDIFNCEVKLVNSYSCNKKVKESENGYNLVTTTEAKEIYNFDWSSFSQALGFDYTPNFFITSNLNYLYCCTKLLLNEWNNPEWRAYWIYIFIRQEQRYNVKGKDIFYDFQGKFVRGQEAKVIIQKTPIYGLGFAFNTFLTNEYINKYENPQLINYVKTMAEDLKTVYIRIIKRNKWMQSKTKEMALKKLHNFKLTVGSPKILREDPLLDYTNDDPWGNLCKIAEWRHNRAIKLEGEPIIDIPVIDWTTIPPKFVGTQAYLVNAAYTPSENGIYIPLGYIQKPFVDLDERGIEYNLAHIGFTIAHEMSHALDDWGSQYDMTGKLNDWWSEKDKKLYKKIQNDVIKQYEVFASYDGIYFDAEPSIGEDLADISGLSTCTEYLRDFQLKNDDILPIQTLSFEVFFVYFAFQQRQKLSKKALEAQLKINPHPPDKYRTNVPLSRLPVFRTLFNVKKGDKMWWHSTSRVW</sequence>
<evidence type="ECO:0000256" key="1">
    <source>
        <dbReference type="ARBA" id="ARBA00001947"/>
    </source>
</evidence>
<name>A0A6C0ET08_9ZZZZ</name>
<dbReference type="InterPro" id="IPR018497">
    <property type="entry name" value="Peptidase_M13_C"/>
</dbReference>
<organism evidence="9">
    <name type="scientific">viral metagenome</name>
    <dbReference type="NCBI Taxonomy" id="1070528"/>
    <lineage>
        <taxon>unclassified sequences</taxon>
        <taxon>metagenomes</taxon>
        <taxon>organismal metagenomes</taxon>
    </lineage>
</organism>
<dbReference type="Pfam" id="PF01431">
    <property type="entry name" value="Peptidase_M13"/>
    <property type="match status" value="1"/>
</dbReference>